<protein>
    <submittedName>
        <fullName evidence="1">Phosphomevalonate kinase</fullName>
    </submittedName>
</protein>
<proteinExistence type="predicted"/>
<evidence type="ECO:0000313" key="2">
    <source>
        <dbReference type="Proteomes" id="UP000814140"/>
    </source>
</evidence>
<evidence type="ECO:0000313" key="1">
    <source>
        <dbReference type="EMBL" id="KAI0063609.1"/>
    </source>
</evidence>
<sequence length="495" mass="52951">MSAIVVSSPGKVLLAGGYLVLDPAYSGLVVSTSSRFYTVIQPGSAHKIIVRSPQFVDATWSYSWTIDESSQVPTVRVTQIENPASSSTNKFVQLALQKTLSLALEVKGAAELSQVLTHGLDITIAGDNDFYSQRDQLAKLGLPSELASLSKIPPFSHTGVRLPDVSKTGLGSSAALITSLVTALLVQTGIIAASALTGQGITPAHRFAHNISQFIHCLAQGKVGSGFDVAAAVFGSQIYTRFNPVVIQHLMDDTAGPQPLLPTLSPENVAWDYDVQPFKLPPHTRILLADIHAGSNTPLLVGQVLKWRQQNSTEAHSLWTAIDQLNTSLGQTLARLSELHERDPTVYLEAIRYISSLQSVQWLANPNMKEQHTSCLEAFYEAHLLTEQIRAKMREMGRLSGVDIEPAQQTKLLDASVSLAGVIGGGVPGAGGFDAVWLLVAEPPLPIYGMPPLNCVERLWSSFTGVTPLLSAESAAQGACLENLDAVPGLRATLA</sequence>
<keyword evidence="2" id="KW-1185">Reference proteome</keyword>
<reference evidence="1" key="2">
    <citation type="journal article" date="2022" name="New Phytol.">
        <title>Evolutionary transition to the ectomycorrhizal habit in the genomes of a hyperdiverse lineage of mushroom-forming fungi.</title>
        <authorList>
            <person name="Looney B."/>
            <person name="Miyauchi S."/>
            <person name="Morin E."/>
            <person name="Drula E."/>
            <person name="Courty P.E."/>
            <person name="Kohler A."/>
            <person name="Kuo A."/>
            <person name="LaButti K."/>
            <person name="Pangilinan J."/>
            <person name="Lipzen A."/>
            <person name="Riley R."/>
            <person name="Andreopoulos W."/>
            <person name="He G."/>
            <person name="Johnson J."/>
            <person name="Nolan M."/>
            <person name="Tritt A."/>
            <person name="Barry K.W."/>
            <person name="Grigoriev I.V."/>
            <person name="Nagy L.G."/>
            <person name="Hibbett D."/>
            <person name="Henrissat B."/>
            <person name="Matheny P.B."/>
            <person name="Labbe J."/>
            <person name="Martin F.M."/>
        </authorList>
    </citation>
    <scope>NUCLEOTIDE SEQUENCE</scope>
    <source>
        <strain evidence="1">HHB10654</strain>
    </source>
</reference>
<reference evidence="1" key="1">
    <citation type="submission" date="2021-03" db="EMBL/GenBank/DDBJ databases">
        <authorList>
            <consortium name="DOE Joint Genome Institute"/>
            <person name="Ahrendt S."/>
            <person name="Looney B.P."/>
            <person name="Miyauchi S."/>
            <person name="Morin E."/>
            <person name="Drula E."/>
            <person name="Courty P.E."/>
            <person name="Chicoki N."/>
            <person name="Fauchery L."/>
            <person name="Kohler A."/>
            <person name="Kuo A."/>
            <person name="Labutti K."/>
            <person name="Pangilinan J."/>
            <person name="Lipzen A."/>
            <person name="Riley R."/>
            <person name="Andreopoulos W."/>
            <person name="He G."/>
            <person name="Johnson J."/>
            <person name="Barry K.W."/>
            <person name="Grigoriev I.V."/>
            <person name="Nagy L."/>
            <person name="Hibbett D."/>
            <person name="Henrissat B."/>
            <person name="Matheny P.B."/>
            <person name="Labbe J."/>
            <person name="Martin F."/>
        </authorList>
    </citation>
    <scope>NUCLEOTIDE SEQUENCE</scope>
    <source>
        <strain evidence="1">HHB10654</strain>
    </source>
</reference>
<keyword evidence="1" id="KW-0418">Kinase</keyword>
<comment type="caution">
    <text evidence="1">The sequence shown here is derived from an EMBL/GenBank/DDBJ whole genome shotgun (WGS) entry which is preliminary data.</text>
</comment>
<dbReference type="Proteomes" id="UP000814140">
    <property type="component" value="Unassembled WGS sequence"/>
</dbReference>
<gene>
    <name evidence="1" type="ORF">BV25DRAFT_1869721</name>
</gene>
<dbReference type="EMBL" id="MU277202">
    <property type="protein sequence ID" value="KAI0063609.1"/>
    <property type="molecule type" value="Genomic_DNA"/>
</dbReference>
<organism evidence="1 2">
    <name type="scientific">Artomyces pyxidatus</name>
    <dbReference type="NCBI Taxonomy" id="48021"/>
    <lineage>
        <taxon>Eukaryota</taxon>
        <taxon>Fungi</taxon>
        <taxon>Dikarya</taxon>
        <taxon>Basidiomycota</taxon>
        <taxon>Agaricomycotina</taxon>
        <taxon>Agaricomycetes</taxon>
        <taxon>Russulales</taxon>
        <taxon>Auriscalpiaceae</taxon>
        <taxon>Artomyces</taxon>
    </lineage>
</organism>
<accession>A0ACB8T437</accession>
<keyword evidence="1" id="KW-0808">Transferase</keyword>
<name>A0ACB8T437_9AGAM</name>